<dbReference type="InterPro" id="IPR058031">
    <property type="entry name" value="AAA_lid_NorR"/>
</dbReference>
<evidence type="ECO:0000256" key="4">
    <source>
        <dbReference type="ARBA" id="ARBA00023163"/>
    </source>
</evidence>
<evidence type="ECO:0000313" key="7">
    <source>
        <dbReference type="EMBL" id="QDT52320.1"/>
    </source>
</evidence>
<dbReference type="Pfam" id="PF02954">
    <property type="entry name" value="HTH_8"/>
    <property type="match status" value="1"/>
</dbReference>
<dbReference type="InterPro" id="IPR009057">
    <property type="entry name" value="Homeodomain-like_sf"/>
</dbReference>
<dbReference type="RefSeq" id="WP_145026591.1">
    <property type="nucleotide sequence ID" value="NZ_CP036271.1"/>
</dbReference>
<dbReference type="KEGG" id="ccos:Pan44_03290"/>
<protein>
    <submittedName>
        <fullName evidence="7">Transcriptional regulatory protein ZraR</fullName>
    </submittedName>
</protein>
<name>A0A517S880_9PLAN</name>
<dbReference type="GO" id="GO:0006355">
    <property type="term" value="P:regulation of DNA-templated transcription"/>
    <property type="evidence" value="ECO:0007669"/>
    <property type="project" value="InterPro"/>
</dbReference>
<dbReference type="GO" id="GO:0043565">
    <property type="term" value="F:sequence-specific DNA binding"/>
    <property type="evidence" value="ECO:0007669"/>
    <property type="project" value="InterPro"/>
</dbReference>
<dbReference type="PROSITE" id="PS50045">
    <property type="entry name" value="SIGMA54_INTERACT_4"/>
    <property type="match status" value="1"/>
</dbReference>
<dbReference type="Pfam" id="PF25601">
    <property type="entry name" value="AAA_lid_14"/>
    <property type="match status" value="1"/>
</dbReference>
<dbReference type="GO" id="GO:0005524">
    <property type="term" value="F:ATP binding"/>
    <property type="evidence" value="ECO:0007669"/>
    <property type="project" value="UniProtKB-KW"/>
</dbReference>
<dbReference type="AlphaFoldDB" id="A0A517S880"/>
<keyword evidence="3" id="KW-0805">Transcription regulation</keyword>
<keyword evidence="4" id="KW-0804">Transcription</keyword>
<dbReference type="SUPFAM" id="SSF46689">
    <property type="entry name" value="Homeodomain-like"/>
    <property type="match status" value="1"/>
</dbReference>
<dbReference type="InterPro" id="IPR027417">
    <property type="entry name" value="P-loop_NTPase"/>
</dbReference>
<organism evidence="7 8">
    <name type="scientific">Caulifigura coniformis</name>
    <dbReference type="NCBI Taxonomy" id="2527983"/>
    <lineage>
        <taxon>Bacteria</taxon>
        <taxon>Pseudomonadati</taxon>
        <taxon>Planctomycetota</taxon>
        <taxon>Planctomycetia</taxon>
        <taxon>Planctomycetales</taxon>
        <taxon>Planctomycetaceae</taxon>
        <taxon>Caulifigura</taxon>
    </lineage>
</organism>
<dbReference type="PANTHER" id="PTHR32071">
    <property type="entry name" value="TRANSCRIPTIONAL REGULATORY PROTEIN"/>
    <property type="match status" value="1"/>
</dbReference>
<accession>A0A517S880</accession>
<feature type="region of interest" description="Disordered" evidence="5">
    <location>
        <begin position="439"/>
        <end position="458"/>
    </location>
</feature>
<dbReference type="InterPro" id="IPR002197">
    <property type="entry name" value="HTH_Fis"/>
</dbReference>
<evidence type="ECO:0000256" key="2">
    <source>
        <dbReference type="ARBA" id="ARBA00022840"/>
    </source>
</evidence>
<sequence length="458" mass="50116">MSDIASSATIRLTGRVAVWSRDERARQRLVLAIQQNGYEAVEFATIETLRTGIASSPFSACVIDEPDHPDVVRATEQAARQGGHPTQFVVLPSLGARGMPFGGPVCDVLEPPQTAERLGRALFAAVGRSRLLAENLNLKRRLESRMFEDLVGHSEAMDTLRRKVGEASEHERPVLIHGEAGAGTSIVSRAIHLARCGGRRPFLKISCSVLSAAVVQAELFGDGRNAGRFASATGGTLLLEDVEALALPVQEQLVKVLEEKQYRPTGSDTPLPLQVRILASTHCDLQQLAAAGKFHPGLVRHLRVDAIHVPPLRDRMEDLSTLAEQFLTECAVREGQPVRKLSPEALERMRQYNWPENCRELQNVISRCCSLSTATIITAEMIEPWLEKSADDEATDPGMTLASMERKLIEATFNRFAGNRELTAKALKIGLRTLSGKLREYGYPPRGGPGSNREARAA</sequence>
<keyword evidence="2" id="KW-0067">ATP-binding</keyword>
<dbReference type="OrthoDB" id="208265at2"/>
<dbReference type="InParanoid" id="A0A517S880"/>
<feature type="domain" description="Sigma-54 factor interaction" evidence="6">
    <location>
        <begin position="150"/>
        <end position="370"/>
    </location>
</feature>
<dbReference type="Proteomes" id="UP000315700">
    <property type="component" value="Chromosome"/>
</dbReference>
<dbReference type="Pfam" id="PF00158">
    <property type="entry name" value="Sigma54_activat"/>
    <property type="match status" value="1"/>
</dbReference>
<dbReference type="PANTHER" id="PTHR32071:SF57">
    <property type="entry name" value="C4-DICARBOXYLATE TRANSPORT TRANSCRIPTIONAL REGULATORY PROTEIN DCTD"/>
    <property type="match status" value="1"/>
</dbReference>
<dbReference type="CDD" id="cd00009">
    <property type="entry name" value="AAA"/>
    <property type="match status" value="1"/>
</dbReference>
<evidence type="ECO:0000256" key="1">
    <source>
        <dbReference type="ARBA" id="ARBA00022741"/>
    </source>
</evidence>
<gene>
    <name evidence="7" type="primary">zraR_1</name>
    <name evidence="7" type="ORF">Pan44_03290</name>
</gene>
<evidence type="ECO:0000259" key="6">
    <source>
        <dbReference type="PROSITE" id="PS50045"/>
    </source>
</evidence>
<dbReference type="Gene3D" id="3.40.50.300">
    <property type="entry name" value="P-loop containing nucleotide triphosphate hydrolases"/>
    <property type="match status" value="1"/>
</dbReference>
<proteinExistence type="predicted"/>
<dbReference type="Gene3D" id="1.10.8.60">
    <property type="match status" value="1"/>
</dbReference>
<dbReference type="SUPFAM" id="SSF52540">
    <property type="entry name" value="P-loop containing nucleoside triphosphate hydrolases"/>
    <property type="match status" value="1"/>
</dbReference>
<keyword evidence="8" id="KW-1185">Reference proteome</keyword>
<keyword evidence="1" id="KW-0547">Nucleotide-binding</keyword>
<dbReference type="Gene3D" id="1.10.10.60">
    <property type="entry name" value="Homeodomain-like"/>
    <property type="match status" value="1"/>
</dbReference>
<reference evidence="7 8" key="1">
    <citation type="submission" date="2019-02" db="EMBL/GenBank/DDBJ databases">
        <title>Deep-cultivation of Planctomycetes and their phenomic and genomic characterization uncovers novel biology.</title>
        <authorList>
            <person name="Wiegand S."/>
            <person name="Jogler M."/>
            <person name="Boedeker C."/>
            <person name="Pinto D."/>
            <person name="Vollmers J."/>
            <person name="Rivas-Marin E."/>
            <person name="Kohn T."/>
            <person name="Peeters S.H."/>
            <person name="Heuer A."/>
            <person name="Rast P."/>
            <person name="Oberbeckmann S."/>
            <person name="Bunk B."/>
            <person name="Jeske O."/>
            <person name="Meyerdierks A."/>
            <person name="Storesund J.E."/>
            <person name="Kallscheuer N."/>
            <person name="Luecker S."/>
            <person name="Lage O.M."/>
            <person name="Pohl T."/>
            <person name="Merkel B.J."/>
            <person name="Hornburger P."/>
            <person name="Mueller R.-W."/>
            <person name="Bruemmer F."/>
            <person name="Labrenz M."/>
            <person name="Spormann A.M."/>
            <person name="Op den Camp H."/>
            <person name="Overmann J."/>
            <person name="Amann R."/>
            <person name="Jetten M.S.M."/>
            <person name="Mascher T."/>
            <person name="Medema M.H."/>
            <person name="Devos D.P."/>
            <person name="Kaster A.-K."/>
            <person name="Ovreas L."/>
            <person name="Rohde M."/>
            <person name="Galperin M.Y."/>
            <person name="Jogler C."/>
        </authorList>
    </citation>
    <scope>NUCLEOTIDE SEQUENCE [LARGE SCALE GENOMIC DNA]</scope>
    <source>
        <strain evidence="7 8">Pan44</strain>
    </source>
</reference>
<evidence type="ECO:0000313" key="8">
    <source>
        <dbReference type="Proteomes" id="UP000315700"/>
    </source>
</evidence>
<evidence type="ECO:0000256" key="3">
    <source>
        <dbReference type="ARBA" id="ARBA00023015"/>
    </source>
</evidence>
<evidence type="ECO:0000256" key="5">
    <source>
        <dbReference type="SAM" id="MobiDB-lite"/>
    </source>
</evidence>
<dbReference type="EMBL" id="CP036271">
    <property type="protein sequence ID" value="QDT52320.1"/>
    <property type="molecule type" value="Genomic_DNA"/>
</dbReference>
<dbReference type="InterPro" id="IPR002078">
    <property type="entry name" value="Sigma_54_int"/>
</dbReference>